<dbReference type="Proteomes" id="UP000753908">
    <property type="component" value="Unassembled WGS sequence"/>
</dbReference>
<evidence type="ECO:0000259" key="1">
    <source>
        <dbReference type="Pfam" id="PF07878"/>
    </source>
</evidence>
<evidence type="ECO:0000313" key="3">
    <source>
        <dbReference type="Proteomes" id="UP000753908"/>
    </source>
</evidence>
<dbReference type="InterPro" id="IPR013321">
    <property type="entry name" value="Arc_rbn_hlx_hlx"/>
</dbReference>
<sequence length="60" mass="6773">MSRRIHVTLPDSIYEALERWADQQGRPTANLGAFLIEVAVMEAQKTGELPPKLEKPQKGR</sequence>
<dbReference type="GO" id="GO:0006355">
    <property type="term" value="P:regulation of DNA-templated transcription"/>
    <property type="evidence" value="ECO:0007669"/>
    <property type="project" value="InterPro"/>
</dbReference>
<dbReference type="AlphaFoldDB" id="A0A951PL65"/>
<comment type="caution">
    <text evidence="2">The sequence shown here is derived from an EMBL/GenBank/DDBJ whole genome shotgun (WGS) entry which is preliminary data.</text>
</comment>
<gene>
    <name evidence="2" type="ORF">KME25_16260</name>
</gene>
<name>A0A951PL65_9CYAN</name>
<organism evidence="2 3">
    <name type="scientific">Symplocastrum torsivum CPER-KK1</name>
    <dbReference type="NCBI Taxonomy" id="450513"/>
    <lineage>
        <taxon>Bacteria</taxon>
        <taxon>Bacillati</taxon>
        <taxon>Cyanobacteriota</taxon>
        <taxon>Cyanophyceae</taxon>
        <taxon>Oscillatoriophycideae</taxon>
        <taxon>Oscillatoriales</taxon>
        <taxon>Microcoleaceae</taxon>
        <taxon>Symplocastrum</taxon>
    </lineage>
</organism>
<reference evidence="2" key="2">
    <citation type="journal article" date="2022" name="Microbiol. Resour. Announc.">
        <title>Metagenome Sequencing to Explore Phylogenomics of Terrestrial Cyanobacteria.</title>
        <authorList>
            <person name="Ward R.D."/>
            <person name="Stajich J.E."/>
            <person name="Johansen J.R."/>
            <person name="Huntemann M."/>
            <person name="Clum A."/>
            <person name="Foster B."/>
            <person name="Foster B."/>
            <person name="Roux S."/>
            <person name="Palaniappan K."/>
            <person name="Varghese N."/>
            <person name="Mukherjee S."/>
            <person name="Reddy T.B.K."/>
            <person name="Daum C."/>
            <person name="Copeland A."/>
            <person name="Chen I.A."/>
            <person name="Ivanova N.N."/>
            <person name="Kyrpides N.C."/>
            <person name="Shapiro N."/>
            <person name="Eloe-Fadrosh E.A."/>
            <person name="Pietrasiak N."/>
        </authorList>
    </citation>
    <scope>NUCLEOTIDE SEQUENCE</scope>
    <source>
        <strain evidence="2">CPER-KK1</strain>
    </source>
</reference>
<dbReference type="InterPro" id="IPR012869">
    <property type="entry name" value="RHH_5"/>
</dbReference>
<dbReference type="Pfam" id="PF07878">
    <property type="entry name" value="RHH_5"/>
    <property type="match status" value="1"/>
</dbReference>
<proteinExistence type="predicted"/>
<evidence type="ECO:0000313" key="2">
    <source>
        <dbReference type="EMBL" id="MBW4545980.1"/>
    </source>
</evidence>
<reference evidence="2" key="1">
    <citation type="submission" date="2021-05" db="EMBL/GenBank/DDBJ databases">
        <authorList>
            <person name="Pietrasiak N."/>
            <person name="Ward R."/>
            <person name="Stajich J.E."/>
            <person name="Kurbessoian T."/>
        </authorList>
    </citation>
    <scope>NUCLEOTIDE SEQUENCE</scope>
    <source>
        <strain evidence="2">CPER-KK1</strain>
    </source>
</reference>
<feature type="domain" description="CopG-like ribbon-helix-helix" evidence="1">
    <location>
        <begin position="2"/>
        <end position="44"/>
    </location>
</feature>
<dbReference type="EMBL" id="JAHHIF010000020">
    <property type="protein sequence ID" value="MBW4545980.1"/>
    <property type="molecule type" value="Genomic_DNA"/>
</dbReference>
<protein>
    <recommendedName>
        <fullName evidence="1">CopG-like ribbon-helix-helix domain-containing protein</fullName>
    </recommendedName>
</protein>
<dbReference type="Gene3D" id="1.10.1220.10">
    <property type="entry name" value="Met repressor-like"/>
    <property type="match status" value="1"/>
</dbReference>
<accession>A0A951PL65</accession>